<dbReference type="InterPro" id="IPR059090">
    <property type="entry name" value="ALA1_helical"/>
</dbReference>
<dbReference type="PROSITE" id="PS50860">
    <property type="entry name" value="AA_TRNA_LIGASE_II_ALA"/>
    <property type="match status" value="1"/>
</dbReference>
<comment type="domain">
    <text evidence="16">Consists of three domains; the N-terminal catalytic domain, the editing domain and the C-terminal C-Ala domain. The editing domain removes incorrectly charged amino acids, while the C-Ala domain, along with tRNA(Ala), serves as a bridge to cooperatively bring together the editing and aminoacylation centers thus stimulating deacylation of misacylated tRNAs.</text>
</comment>
<comment type="similarity">
    <text evidence="2">Belongs to the FAH family.</text>
</comment>
<dbReference type="Gene3D" id="3.30.980.10">
    <property type="entry name" value="Threonyl-trna Synthetase, Chain A, domain 2"/>
    <property type="match status" value="1"/>
</dbReference>
<keyword evidence="12 16" id="KW-0496">Mitochondrion</keyword>
<comment type="function">
    <text evidence="15 16">Catalyzes the attachment of alanine to tRNA(Ala) in a two-step reaction: alanine is first activated by ATP to form Ala-AMP and then transferred to the acceptor end of tRNA(Ala). Also edits incorrectly charged tRNA(Ala) via its editing domain.</text>
</comment>
<comment type="subcellular location">
    <subcellularLocation>
        <location evidence="16">Mitochondrion</location>
    </subcellularLocation>
    <subcellularLocation>
        <location evidence="16">Cytoplasm</location>
    </subcellularLocation>
</comment>
<dbReference type="InterPro" id="IPR045864">
    <property type="entry name" value="aa-tRNA-synth_II/BPL/LPL"/>
</dbReference>
<dbReference type="InterPro" id="IPR011234">
    <property type="entry name" value="Fumarylacetoacetase-like_C"/>
</dbReference>
<dbReference type="PANTHER" id="PTHR11777:SF9">
    <property type="entry name" value="ALANINE--TRNA LIGASE, CYTOPLASMIC"/>
    <property type="match status" value="1"/>
</dbReference>
<dbReference type="Pfam" id="PF26023">
    <property type="entry name" value="ALA1"/>
    <property type="match status" value="1"/>
</dbReference>
<keyword evidence="4 16" id="KW-0820">tRNA-binding</keyword>
<evidence type="ECO:0000256" key="6">
    <source>
        <dbReference type="ARBA" id="ARBA00022723"/>
    </source>
</evidence>
<evidence type="ECO:0000313" key="19">
    <source>
        <dbReference type="EMBL" id="EMC95255.1"/>
    </source>
</evidence>
<dbReference type="InterPro" id="IPR002318">
    <property type="entry name" value="Ala-tRNA-lgiase_IIc"/>
</dbReference>
<keyword evidence="9 16" id="KW-0067">ATP-binding</keyword>
<dbReference type="NCBIfam" id="TIGR00344">
    <property type="entry name" value="alaS"/>
    <property type="match status" value="1"/>
</dbReference>
<evidence type="ECO:0000256" key="3">
    <source>
        <dbReference type="ARBA" id="ARBA00022490"/>
    </source>
</evidence>
<dbReference type="GO" id="GO:0019752">
    <property type="term" value="P:carboxylic acid metabolic process"/>
    <property type="evidence" value="ECO:0007669"/>
    <property type="project" value="UniProtKB-ARBA"/>
</dbReference>
<dbReference type="Pfam" id="PF02272">
    <property type="entry name" value="DHHA1"/>
    <property type="match status" value="1"/>
</dbReference>
<dbReference type="OMA" id="QYNKDEK"/>
<dbReference type="Gene3D" id="3.90.850.10">
    <property type="entry name" value="Fumarylacetoacetase-like, C-terminal domain"/>
    <property type="match status" value="1"/>
</dbReference>
<dbReference type="SUPFAM" id="SSF50447">
    <property type="entry name" value="Translation proteins"/>
    <property type="match status" value="1"/>
</dbReference>
<organism evidence="19 20">
    <name type="scientific">Baudoinia panamericana (strain UAMH 10762)</name>
    <name type="common">Angels' share fungus</name>
    <name type="synonym">Baudoinia compniacensis (strain UAMH 10762)</name>
    <dbReference type="NCBI Taxonomy" id="717646"/>
    <lineage>
        <taxon>Eukaryota</taxon>
        <taxon>Fungi</taxon>
        <taxon>Dikarya</taxon>
        <taxon>Ascomycota</taxon>
        <taxon>Pezizomycotina</taxon>
        <taxon>Dothideomycetes</taxon>
        <taxon>Dothideomycetidae</taxon>
        <taxon>Mycosphaerellales</taxon>
        <taxon>Teratosphaeriaceae</taxon>
        <taxon>Baudoinia</taxon>
    </lineage>
</organism>
<keyword evidence="10 16" id="KW-0694">RNA-binding</keyword>
<dbReference type="SMART" id="SM00863">
    <property type="entry name" value="tRNA_SAD"/>
    <property type="match status" value="1"/>
</dbReference>
<dbReference type="GO" id="GO:0005739">
    <property type="term" value="C:mitochondrion"/>
    <property type="evidence" value="ECO:0007669"/>
    <property type="project" value="UniProtKB-SubCell"/>
</dbReference>
<dbReference type="SUPFAM" id="SSF55186">
    <property type="entry name" value="ThrRS/AlaRS common domain"/>
    <property type="match status" value="1"/>
</dbReference>
<dbReference type="HOGENOM" id="CLU_004485_5_0_1"/>
<dbReference type="SUPFAM" id="SSF101353">
    <property type="entry name" value="Putative anticodon-binding domain of alanyl-tRNA synthetase (AlaRS)"/>
    <property type="match status" value="1"/>
</dbReference>
<dbReference type="EMBL" id="KB445557">
    <property type="protein sequence ID" value="EMC95255.1"/>
    <property type="molecule type" value="Genomic_DNA"/>
</dbReference>
<dbReference type="InterPro" id="IPR018164">
    <property type="entry name" value="Ala-tRNA-synth_IIc_N"/>
</dbReference>
<dbReference type="FunFam" id="3.90.850.10:FF:000003">
    <property type="entry name" value="Fumarylacetoacetate hydrolase domain-containing 1"/>
    <property type="match status" value="1"/>
</dbReference>
<dbReference type="Proteomes" id="UP000011761">
    <property type="component" value="Unassembled WGS sequence"/>
</dbReference>
<dbReference type="PRINTS" id="PR00980">
    <property type="entry name" value="TRNASYNTHALA"/>
</dbReference>
<feature type="binding site" evidence="16">
    <location>
        <position position="617"/>
    </location>
    <ligand>
        <name>Zn(2+)</name>
        <dbReference type="ChEBI" id="CHEBI:29105"/>
    </ligand>
</feature>
<dbReference type="GO" id="GO:0004813">
    <property type="term" value="F:alanine-tRNA ligase activity"/>
    <property type="evidence" value="ECO:0007669"/>
    <property type="project" value="UniProtKB-UniRule"/>
</dbReference>
<dbReference type="GeneID" id="19110284"/>
<evidence type="ECO:0000256" key="15">
    <source>
        <dbReference type="ARBA" id="ARBA00055137"/>
    </source>
</evidence>
<evidence type="ECO:0000259" key="18">
    <source>
        <dbReference type="PROSITE" id="PS50860"/>
    </source>
</evidence>
<dbReference type="GO" id="GO:0070143">
    <property type="term" value="P:mitochondrial alanyl-tRNA aminoacylation"/>
    <property type="evidence" value="ECO:0007669"/>
    <property type="project" value="UniProtKB-UniRule"/>
</dbReference>
<dbReference type="EC" id="6.1.1.7" evidence="16"/>
<dbReference type="STRING" id="717646.M2N8U1"/>
<evidence type="ECO:0000256" key="16">
    <source>
        <dbReference type="HAMAP-Rule" id="MF_03133"/>
    </source>
</evidence>
<evidence type="ECO:0000256" key="5">
    <source>
        <dbReference type="ARBA" id="ARBA00022598"/>
    </source>
</evidence>
<evidence type="ECO:0000256" key="14">
    <source>
        <dbReference type="ARBA" id="ARBA00048300"/>
    </source>
</evidence>
<feature type="binding site" evidence="16">
    <location>
        <position position="621"/>
    </location>
    <ligand>
        <name>Zn(2+)</name>
        <dbReference type="ChEBI" id="CHEBI:29105"/>
    </ligand>
</feature>
<dbReference type="InterPro" id="IPR003156">
    <property type="entry name" value="DHHA1_dom"/>
</dbReference>
<keyword evidence="6 16" id="KW-0479">Metal-binding</keyword>
<keyword evidence="20" id="KW-1185">Reference proteome</keyword>
<dbReference type="FunFam" id="2.40.30.130:FF:000004">
    <property type="entry name" value="Alanine--tRNA ligase"/>
    <property type="match status" value="1"/>
</dbReference>
<evidence type="ECO:0000256" key="13">
    <source>
        <dbReference type="ARBA" id="ARBA00023146"/>
    </source>
</evidence>
<evidence type="ECO:0000256" key="4">
    <source>
        <dbReference type="ARBA" id="ARBA00022555"/>
    </source>
</evidence>
<dbReference type="RefSeq" id="XP_007677352.1">
    <property type="nucleotide sequence ID" value="XM_007679162.1"/>
</dbReference>
<keyword evidence="11 16" id="KW-0648">Protein biosynthesis</keyword>
<dbReference type="InterPro" id="IPR018163">
    <property type="entry name" value="Thr/Ala-tRNA-synth_IIc_edit"/>
</dbReference>
<proteinExistence type="inferred from homology"/>
<name>M2N8U1_BAUPA</name>
<evidence type="ECO:0000256" key="8">
    <source>
        <dbReference type="ARBA" id="ARBA00022833"/>
    </source>
</evidence>
<evidence type="ECO:0000256" key="11">
    <source>
        <dbReference type="ARBA" id="ARBA00022917"/>
    </source>
</evidence>
<keyword evidence="7 16" id="KW-0547">Nucleotide-binding</keyword>
<evidence type="ECO:0000256" key="17">
    <source>
        <dbReference type="SAM" id="MobiDB-lite"/>
    </source>
</evidence>
<gene>
    <name evidence="16" type="primary">ALA1</name>
    <name evidence="19" type="ORF">BAUCODRAFT_25335</name>
</gene>
<dbReference type="GO" id="GO:0000049">
    <property type="term" value="F:tRNA binding"/>
    <property type="evidence" value="ECO:0007669"/>
    <property type="project" value="UniProtKB-KW"/>
</dbReference>
<dbReference type="GO" id="GO:0005524">
    <property type="term" value="F:ATP binding"/>
    <property type="evidence" value="ECO:0007669"/>
    <property type="project" value="UniProtKB-UniRule"/>
</dbReference>
<comment type="cofactor">
    <cofactor evidence="16">
        <name>Zn(2+)</name>
        <dbReference type="ChEBI" id="CHEBI:29105"/>
    </cofactor>
    <text evidence="16">Binds 1 zinc ion per subunit.</text>
</comment>
<dbReference type="Gene3D" id="2.40.30.130">
    <property type="match status" value="1"/>
</dbReference>
<dbReference type="FunFam" id="3.10.310.40:FF:000003">
    <property type="entry name" value="Alanine--tRNA ligase"/>
    <property type="match status" value="1"/>
</dbReference>
<dbReference type="Gene3D" id="3.10.310.40">
    <property type="match status" value="1"/>
</dbReference>
<dbReference type="GO" id="GO:0002161">
    <property type="term" value="F:aminoacyl-tRNA deacylase activity"/>
    <property type="evidence" value="ECO:0007669"/>
    <property type="project" value="TreeGrafter"/>
</dbReference>
<dbReference type="FunFam" id="3.30.980.10:FF:000004">
    <property type="entry name" value="Alanine--tRNA ligase, cytoplasmic"/>
    <property type="match status" value="1"/>
</dbReference>
<comment type="catalytic activity">
    <reaction evidence="14 16">
        <text>tRNA(Ala) + L-alanine + ATP = L-alanyl-tRNA(Ala) + AMP + diphosphate</text>
        <dbReference type="Rhea" id="RHEA:12540"/>
        <dbReference type="Rhea" id="RHEA-COMP:9657"/>
        <dbReference type="Rhea" id="RHEA-COMP:9923"/>
        <dbReference type="ChEBI" id="CHEBI:30616"/>
        <dbReference type="ChEBI" id="CHEBI:33019"/>
        <dbReference type="ChEBI" id="CHEBI:57972"/>
        <dbReference type="ChEBI" id="CHEBI:78442"/>
        <dbReference type="ChEBI" id="CHEBI:78497"/>
        <dbReference type="ChEBI" id="CHEBI:456215"/>
        <dbReference type="EC" id="6.1.1.7"/>
    </reaction>
</comment>
<comment type="similarity">
    <text evidence="1">Belongs to the class-II aminoacyl-tRNA synthetase family. Alax-L subfamily.</text>
</comment>
<dbReference type="KEGG" id="bcom:BAUCODRAFT_25335"/>
<evidence type="ECO:0000256" key="1">
    <source>
        <dbReference type="ARBA" id="ARBA00008429"/>
    </source>
</evidence>
<accession>M2N8U1</accession>
<dbReference type="Pfam" id="PF01411">
    <property type="entry name" value="tRNA-synt_2c"/>
    <property type="match status" value="1"/>
</dbReference>
<dbReference type="eggNOG" id="KOG1535">
    <property type="taxonomic scope" value="Eukaryota"/>
</dbReference>
<evidence type="ECO:0000256" key="10">
    <source>
        <dbReference type="ARBA" id="ARBA00022884"/>
    </source>
</evidence>
<dbReference type="SUPFAM" id="SSF56529">
    <property type="entry name" value="FAH"/>
    <property type="match status" value="1"/>
</dbReference>
<keyword evidence="13 16" id="KW-0030">Aminoacyl-tRNA synthetase</keyword>
<dbReference type="InterPro" id="IPR012947">
    <property type="entry name" value="tRNA_SAD"/>
</dbReference>
<dbReference type="Gene3D" id="3.30.930.10">
    <property type="entry name" value="Bira Bifunctional Protein, Domain 2"/>
    <property type="match status" value="1"/>
</dbReference>
<feature type="binding site" evidence="16">
    <location>
        <position position="740"/>
    </location>
    <ligand>
        <name>Zn(2+)</name>
        <dbReference type="ChEBI" id="CHEBI:29105"/>
    </ligand>
</feature>
<evidence type="ECO:0000256" key="12">
    <source>
        <dbReference type="ARBA" id="ARBA00023128"/>
    </source>
</evidence>
<comment type="subunit">
    <text evidence="16">Monomer.</text>
</comment>
<keyword evidence="5 16" id="KW-0436">Ligase</keyword>
<dbReference type="InterPro" id="IPR018165">
    <property type="entry name" value="Ala-tRNA-synth_IIc_core"/>
</dbReference>
<feature type="binding site" evidence="16">
    <location>
        <position position="736"/>
    </location>
    <ligand>
        <name>Zn(2+)</name>
        <dbReference type="ChEBI" id="CHEBI:29105"/>
    </ligand>
</feature>
<dbReference type="SUPFAM" id="SSF55681">
    <property type="entry name" value="Class II aaRS and biotin synthetases"/>
    <property type="match status" value="1"/>
</dbReference>
<dbReference type="InterPro" id="IPR050058">
    <property type="entry name" value="Ala-tRNA_ligase"/>
</dbReference>
<dbReference type="eggNOG" id="KOG0188">
    <property type="taxonomic scope" value="Eukaryota"/>
</dbReference>
<sequence>MGSTTGQEPEWTAPKVRSAFIETLRWNTKANHDDSYFKDRGHTFVPSSSVVPLSDPTLLFTNAGMNQYKSIFLGTVDPDSDFAKLKRAVNSQKCIRAGGKHNDLDDVGKDSYHHTFFEMLGNWSFGDYFKKEAIEMSWELLTKVFGLDPDRLYVTYFEGKSDAGLEPDEEARKYWKAVGVADDHILTGNMKDNFWEMGDQGPCGPCSEIHYDRIGGRNAAHLVNQDDPNVLEIWNNVFIQYNREPDRSLRPLPNKHVDTGLGFERLVSVLQNKMSNYDTDVFTPLFKTIQEVTGAREYRGKFGDEDVDGIDTAYRVIADHVRTLTFAISDGGVPNNVGRGYVVRRVLRRGARYARKYFDVTIGDFFAKIVPTLVAQMGEMFPEIKAKQSDVVQILDEEEVSFAKTLDRGESMFERFAQQCKKTDAKELSGADVWRLYDTYGFPVDLTKLMAEERGLDIDDKAVAEAQEKAREASKGEKKAAADLLKLNVHDINALEQMPDVPKTDDSPKFQRENVHGVIRAIYVGGKFVDSTKEISESDQIGLILDRTSFYAEQGGQENDTGRILIDGEAEIDVQNVQVYAGYVMHTGFMNYGSFKVGDEVLCDYDELRRQPIRNNHTGTHILNFALREVLGDEVNQRGSLVAPEKLRFDFSHKAGCSDEELVKIEDLSTSYIRQNSEVYASEVPLATARNIEGVRAVFGETYPDPVRVVSIGVPVEELLEDVKRKEWRSVSIEFCGGTHVKNTTEIKELVILEESGIAKGIRRIVAVTGAAAHDVQREASEWDKKISKLETMEYGVEKEARTKEWQHELGKVEIAAVAKSKLRERVAKVVKENLDHQKTAQKAENKRVLDVVNDHFEQNKDAKTLVLSLPVSAGSKAVQETIKVISSKHKDKTVYLLGKADDKVLHGCFVSEEAQGKGADASKWANEVAGVVGGKAGGKGATSLGQGTNLDKIDEGVEAARKYLQGLKLSLIRCRTSEGHGIPKLSLDPLCHCAQGQLATVILNYVAIPKPLSHAANKSSVEFYCPFICMMSFRVAARSAYSLPRTHATPFSAGIAQARGLVSHPTTNNGFRKAFVQDSHNALRQFSSSPTMATSALASIKSNCRKVMCIGRNYADHVKELNNQRPKQPFFFLKPPSSILLPNEGPVLRPAGVNMHFEVELGLVIGKTIKDLNTEDDNEILQYIDSYLLAIDMTGRNVQEEAKKRGLPWSIAKGYDTFLPIAGPIAKSKLTDPHNIELYLKVNGETKQEDNTELMLFRLPRQLSDISKVMTLEAGDIVLTGTPKGWNEDQRQGGGGGAVEGRGEG</sequence>
<dbReference type="InterPro" id="IPR036663">
    <property type="entry name" value="Fumarylacetoacetase_C_sf"/>
</dbReference>
<dbReference type="HAMAP" id="MF_00036_B">
    <property type="entry name" value="Ala_tRNA_synth_B"/>
    <property type="match status" value="1"/>
</dbReference>
<dbReference type="PANTHER" id="PTHR11777">
    <property type="entry name" value="ALANYL-TRNA SYNTHETASE"/>
    <property type="match status" value="1"/>
</dbReference>
<dbReference type="CDD" id="cd00673">
    <property type="entry name" value="AlaRS_core"/>
    <property type="match status" value="1"/>
</dbReference>
<dbReference type="InterPro" id="IPR023033">
    <property type="entry name" value="Ala_tRNA_ligase_euk/bac"/>
</dbReference>
<feature type="compositionally biased region" description="Gly residues" evidence="17">
    <location>
        <begin position="1293"/>
        <end position="1306"/>
    </location>
</feature>
<evidence type="ECO:0000256" key="7">
    <source>
        <dbReference type="ARBA" id="ARBA00022741"/>
    </source>
</evidence>
<feature type="domain" description="Alanyl-transfer RNA synthetases family profile" evidence="18">
    <location>
        <begin position="11"/>
        <end position="779"/>
    </location>
</feature>
<dbReference type="GO" id="GO:0008270">
    <property type="term" value="F:zinc ion binding"/>
    <property type="evidence" value="ECO:0007669"/>
    <property type="project" value="UniProtKB-UniRule"/>
</dbReference>
<dbReference type="Pfam" id="PF07973">
    <property type="entry name" value="tRNA_SAD"/>
    <property type="match status" value="1"/>
</dbReference>
<dbReference type="Pfam" id="PF01557">
    <property type="entry name" value="FAA_hydrolase"/>
    <property type="match status" value="1"/>
</dbReference>
<keyword evidence="3 16" id="KW-0963">Cytoplasm</keyword>
<dbReference type="FunFam" id="3.30.930.10:FF:000011">
    <property type="entry name" value="Alanine--tRNA ligase, cytoplasmic"/>
    <property type="match status" value="1"/>
</dbReference>
<keyword evidence="8 16" id="KW-0862">Zinc</keyword>
<evidence type="ECO:0000256" key="2">
    <source>
        <dbReference type="ARBA" id="ARBA00010211"/>
    </source>
</evidence>
<evidence type="ECO:0000256" key="9">
    <source>
        <dbReference type="ARBA" id="ARBA00022840"/>
    </source>
</evidence>
<dbReference type="InterPro" id="IPR018162">
    <property type="entry name" value="Ala-tRNA-ligase_IIc_anticod-bd"/>
</dbReference>
<feature type="region of interest" description="Disordered" evidence="17">
    <location>
        <begin position="1284"/>
        <end position="1306"/>
    </location>
</feature>
<protein>
    <recommendedName>
        <fullName evidence="16">Alanine--tRNA ligase</fullName>
        <ecNumber evidence="16">6.1.1.7</ecNumber>
    </recommendedName>
    <alternativeName>
        <fullName evidence="16">Alanyl-tRNA synthetase</fullName>
        <shortName evidence="16">AlaRS</shortName>
    </alternativeName>
</protein>
<reference evidence="19 20" key="1">
    <citation type="journal article" date="2012" name="PLoS Pathog.">
        <title>Diverse lifestyles and strategies of plant pathogenesis encoded in the genomes of eighteen Dothideomycetes fungi.</title>
        <authorList>
            <person name="Ohm R.A."/>
            <person name="Feau N."/>
            <person name="Henrissat B."/>
            <person name="Schoch C.L."/>
            <person name="Horwitz B.A."/>
            <person name="Barry K.W."/>
            <person name="Condon B.J."/>
            <person name="Copeland A.C."/>
            <person name="Dhillon B."/>
            <person name="Glaser F."/>
            <person name="Hesse C.N."/>
            <person name="Kosti I."/>
            <person name="LaButti K."/>
            <person name="Lindquist E.A."/>
            <person name="Lucas S."/>
            <person name="Salamov A.A."/>
            <person name="Bradshaw R.E."/>
            <person name="Ciuffetti L."/>
            <person name="Hamelin R.C."/>
            <person name="Kema G.H.J."/>
            <person name="Lawrence C."/>
            <person name="Scott J.A."/>
            <person name="Spatafora J.W."/>
            <person name="Turgeon B.G."/>
            <person name="de Wit P.J.G.M."/>
            <person name="Zhong S."/>
            <person name="Goodwin S.B."/>
            <person name="Grigoriev I.V."/>
        </authorList>
    </citation>
    <scope>NUCLEOTIDE SEQUENCE [LARGE SCALE GENOMIC DNA]</scope>
    <source>
        <strain evidence="19 20">UAMH 10762</strain>
    </source>
</reference>
<dbReference type="OrthoDB" id="2423964at2759"/>
<evidence type="ECO:0000313" key="20">
    <source>
        <dbReference type="Proteomes" id="UP000011761"/>
    </source>
</evidence>
<dbReference type="InterPro" id="IPR009000">
    <property type="entry name" value="Transl_B-barrel_sf"/>
</dbReference>